<comment type="similarity">
    <text evidence="3 7">Belongs to the glycosyltransferase 1 family. Bacterial/plant glycogen synthase subfamily.</text>
</comment>
<keyword evidence="4 7" id="KW-0328">Glycosyltransferase</keyword>
<dbReference type="NCBIfam" id="TIGR02095">
    <property type="entry name" value="glgA"/>
    <property type="match status" value="1"/>
</dbReference>
<keyword evidence="5 7" id="KW-0808">Transferase</keyword>
<feature type="domain" description="Starch synthase catalytic" evidence="9">
    <location>
        <begin position="3"/>
        <end position="237"/>
    </location>
</feature>
<evidence type="ECO:0000256" key="2">
    <source>
        <dbReference type="ARBA" id="ARBA00002764"/>
    </source>
</evidence>
<keyword evidence="6 7" id="KW-0320">Glycogen biosynthesis</keyword>
<evidence type="ECO:0000256" key="6">
    <source>
        <dbReference type="ARBA" id="ARBA00023056"/>
    </source>
</evidence>
<dbReference type="GO" id="GO:0005978">
    <property type="term" value="P:glycogen biosynthetic process"/>
    <property type="evidence" value="ECO:0007669"/>
    <property type="project" value="UniProtKB-UniRule"/>
</dbReference>
<gene>
    <name evidence="7" type="primary">glgA</name>
    <name evidence="10" type="ORF">SAMN05192546_104272</name>
</gene>
<dbReference type="SUPFAM" id="SSF53756">
    <property type="entry name" value="UDP-Glycosyltransferase/glycogen phosphorylase"/>
    <property type="match status" value="1"/>
</dbReference>
<dbReference type="Pfam" id="PF08323">
    <property type="entry name" value="Glyco_transf_5"/>
    <property type="match status" value="1"/>
</dbReference>
<evidence type="ECO:0000256" key="4">
    <source>
        <dbReference type="ARBA" id="ARBA00022676"/>
    </source>
</evidence>
<dbReference type="Gene3D" id="3.40.50.2000">
    <property type="entry name" value="Glycogen Phosphorylase B"/>
    <property type="match status" value="2"/>
</dbReference>
<evidence type="ECO:0000256" key="3">
    <source>
        <dbReference type="ARBA" id="ARBA00010281"/>
    </source>
</evidence>
<evidence type="ECO:0000256" key="1">
    <source>
        <dbReference type="ARBA" id="ARBA00001478"/>
    </source>
</evidence>
<evidence type="ECO:0000313" key="10">
    <source>
        <dbReference type="EMBL" id="SDY79927.1"/>
    </source>
</evidence>
<evidence type="ECO:0000259" key="8">
    <source>
        <dbReference type="Pfam" id="PF00534"/>
    </source>
</evidence>
<dbReference type="GO" id="GO:0009011">
    <property type="term" value="F:alpha-1,4-glucan glucosyltransferase (ADP-glucose donor) activity"/>
    <property type="evidence" value="ECO:0007669"/>
    <property type="project" value="UniProtKB-UniRule"/>
</dbReference>
<dbReference type="AlphaFoldDB" id="A0A1H3MTA9"/>
<name>A0A1H3MTA9_9FIRM</name>
<evidence type="ECO:0000259" key="9">
    <source>
        <dbReference type="Pfam" id="PF08323"/>
    </source>
</evidence>
<proteinExistence type="inferred from homology"/>
<dbReference type="PANTHER" id="PTHR45825:SF11">
    <property type="entry name" value="ALPHA AMYLASE DOMAIN-CONTAINING PROTEIN"/>
    <property type="match status" value="1"/>
</dbReference>
<dbReference type="Proteomes" id="UP000199230">
    <property type="component" value="Unassembled WGS sequence"/>
</dbReference>
<dbReference type="NCBIfam" id="NF001899">
    <property type="entry name" value="PRK00654.1-2"/>
    <property type="match status" value="1"/>
</dbReference>
<feature type="binding site" evidence="7">
    <location>
        <position position="16"/>
    </location>
    <ligand>
        <name>ADP-alpha-D-glucose</name>
        <dbReference type="ChEBI" id="CHEBI:57498"/>
    </ligand>
</feature>
<dbReference type="CDD" id="cd03791">
    <property type="entry name" value="GT5_Glycogen_synthase_DULL1-like"/>
    <property type="match status" value="1"/>
</dbReference>
<dbReference type="NCBIfam" id="NF001898">
    <property type="entry name" value="PRK00654.1-1"/>
    <property type="match status" value="1"/>
</dbReference>
<dbReference type="STRING" id="159292.SAMN05192546_104272"/>
<dbReference type="HAMAP" id="MF_00484">
    <property type="entry name" value="Glycogen_synth"/>
    <property type="match status" value="1"/>
</dbReference>
<dbReference type="PANTHER" id="PTHR45825">
    <property type="entry name" value="GRANULE-BOUND STARCH SYNTHASE 1, CHLOROPLASTIC/AMYLOPLASTIC"/>
    <property type="match status" value="1"/>
</dbReference>
<dbReference type="InterPro" id="IPR011835">
    <property type="entry name" value="GS/SS"/>
</dbReference>
<comment type="pathway">
    <text evidence="7">Glycan biosynthesis; glycogen biosynthesis.</text>
</comment>
<protein>
    <recommendedName>
        <fullName evidence="7">Glycogen synthase</fullName>
        <ecNumber evidence="7">2.4.1.21</ecNumber>
    </recommendedName>
    <alternativeName>
        <fullName evidence="7">Starch [bacterial glycogen] synthase</fullName>
    </alternativeName>
</protein>
<feature type="domain" description="Glycosyl transferase family 1" evidence="8">
    <location>
        <begin position="280"/>
        <end position="447"/>
    </location>
</feature>
<dbReference type="UniPathway" id="UPA00164"/>
<organism evidence="10 11">
    <name type="scientific">Tindallia californiensis</name>
    <dbReference type="NCBI Taxonomy" id="159292"/>
    <lineage>
        <taxon>Bacteria</taxon>
        <taxon>Bacillati</taxon>
        <taxon>Bacillota</taxon>
        <taxon>Clostridia</taxon>
        <taxon>Peptostreptococcales</taxon>
        <taxon>Tindalliaceae</taxon>
        <taxon>Tindallia</taxon>
    </lineage>
</organism>
<dbReference type="InterPro" id="IPR013534">
    <property type="entry name" value="Starch_synth_cat_dom"/>
</dbReference>
<dbReference type="Pfam" id="PF00534">
    <property type="entry name" value="Glycos_transf_1"/>
    <property type="match status" value="1"/>
</dbReference>
<comment type="catalytic activity">
    <reaction evidence="1 7">
        <text>[(1-&gt;4)-alpha-D-glucosyl](n) + ADP-alpha-D-glucose = [(1-&gt;4)-alpha-D-glucosyl](n+1) + ADP + H(+)</text>
        <dbReference type="Rhea" id="RHEA:18189"/>
        <dbReference type="Rhea" id="RHEA-COMP:9584"/>
        <dbReference type="Rhea" id="RHEA-COMP:9587"/>
        <dbReference type="ChEBI" id="CHEBI:15378"/>
        <dbReference type="ChEBI" id="CHEBI:15444"/>
        <dbReference type="ChEBI" id="CHEBI:57498"/>
        <dbReference type="ChEBI" id="CHEBI:456216"/>
        <dbReference type="EC" id="2.4.1.21"/>
    </reaction>
</comment>
<accession>A0A1H3MTA9</accession>
<dbReference type="OrthoDB" id="9808590at2"/>
<dbReference type="GO" id="GO:0004373">
    <property type="term" value="F:alpha-1,4-glucan glucosyltransferase (UDP-glucose donor) activity"/>
    <property type="evidence" value="ECO:0007669"/>
    <property type="project" value="InterPro"/>
</dbReference>
<dbReference type="EC" id="2.4.1.21" evidence="7"/>
<evidence type="ECO:0000256" key="7">
    <source>
        <dbReference type="HAMAP-Rule" id="MF_00484"/>
    </source>
</evidence>
<reference evidence="10 11" key="1">
    <citation type="submission" date="2016-10" db="EMBL/GenBank/DDBJ databases">
        <authorList>
            <person name="de Groot N.N."/>
        </authorList>
    </citation>
    <scope>NUCLEOTIDE SEQUENCE [LARGE SCALE GENOMIC DNA]</scope>
    <source>
        <strain evidence="10 11">APO</strain>
    </source>
</reference>
<keyword evidence="11" id="KW-1185">Reference proteome</keyword>
<dbReference type="InterPro" id="IPR001296">
    <property type="entry name" value="Glyco_trans_1"/>
</dbReference>
<comment type="function">
    <text evidence="2 7">Synthesizes alpha-1,4-glucan chains using ADP-glucose.</text>
</comment>
<evidence type="ECO:0000313" key="11">
    <source>
        <dbReference type="Proteomes" id="UP000199230"/>
    </source>
</evidence>
<dbReference type="RefSeq" id="WP_093312855.1">
    <property type="nucleotide sequence ID" value="NZ_FNPV01000004.1"/>
</dbReference>
<evidence type="ECO:0000256" key="5">
    <source>
        <dbReference type="ARBA" id="ARBA00022679"/>
    </source>
</evidence>
<dbReference type="EMBL" id="FNPV01000004">
    <property type="protein sequence ID" value="SDY79927.1"/>
    <property type="molecule type" value="Genomic_DNA"/>
</dbReference>
<sequence>MLKVLMVASEAAPFMKTGGLGDVIGSLPKMLRRENVDVRVVMPKYEEMPEHLKDTIKWQESIYVPVGWRNQFCGLEYTSYQGVPFYFLDNKYHFNRPGYYGYPDDGERFAFFNRAVLEMLPFIDFYPDVIHCHDWQAGMVAPLLETFFRKEANYQDIKTIFTIHNLKYQGRFPKSVMTDLLGLSEEHFTMEGLEFHGDMSFMKGGINYADIVTTVSPTYAQEIQTPYFGEGLDELLRSKAYKMTGVINGIDFDEYDPSQDPFIKHPYDVENIEGKQKNKESLQKKLRLPEKEVPLIAMITRLVPQKGIDLVIHILEELLEKDLQLIIIGTGDSIYEEKLKRIGEKYPSKSSIQLKFDNELARQAYAASDLFLMPSKFEPCGLGQLIALRYGSLPVVRETGGLKDTVKHYLDLAGQGCGFTFSDYNAHDMLYALQEALETYKKPKEWKGLVKKAMQQDHSWKVSAQQYKEIYEQLQTSIRK</sequence>